<keyword evidence="2" id="KW-0326">Glycosidase</keyword>
<dbReference type="PANTHER" id="PTHR10357:SF210">
    <property type="entry name" value="MALTODEXTRIN GLUCOSIDASE"/>
    <property type="match status" value="1"/>
</dbReference>
<sequence>MSYNDIIEGGKLMWFEETVFYQMYTLNMVGAPSSNDGLEEGEHRILKLNTFAPYLEKLGIKGVYLNPLCSSDRHGYDTRDYKLLDERLGTNEDFKAVVENYHKHGIRVVLDGVFNHVGRGFFAFKDVLEHRENSRYKDWFHIDFNGNSAYGDNLYYEGWEGHYELVKLNLDNPEVQDYIKDVIHYWITYYDIDGIRLDVAYLLPRWFMGMISDYARSLKDDFFMLGEVLGDNAGDMFTEGKLDSITDYPGYKGLWSSFNSLNMFEIAHTLKRNMFEMYRGYSLWTFLDNHDVDRIASKLEDARKIPLAFGLQLAIPGIPCIYYGSEWGIEGKKIPGQPDDDLRPAIDEPVSNELSETIAKMIAVRSTHPALQKGTFKELLLTNKQYVFEREAEGERIIVALNIDDAPFTAHFNANSGTGKDLLTGDIHDFGAGSELPPLSISYWLTEH</sequence>
<dbReference type="Pfam" id="PF00128">
    <property type="entry name" value="Alpha-amylase"/>
    <property type="match status" value="1"/>
</dbReference>
<evidence type="ECO:0000313" key="5">
    <source>
        <dbReference type="Proteomes" id="UP000051841"/>
    </source>
</evidence>
<name>A0A0R2HEW4_9FIRM</name>
<dbReference type="EMBL" id="JQBL01000003">
    <property type="protein sequence ID" value="KRN51160.1"/>
    <property type="molecule type" value="Genomic_DNA"/>
</dbReference>
<dbReference type="Gene3D" id="3.20.20.80">
    <property type="entry name" value="Glycosidases"/>
    <property type="match status" value="1"/>
</dbReference>
<dbReference type="GO" id="GO:0016798">
    <property type="term" value="F:hydrolase activity, acting on glycosyl bonds"/>
    <property type="evidence" value="ECO:0007669"/>
    <property type="project" value="UniProtKB-KW"/>
</dbReference>
<dbReference type="InterPro" id="IPR006047">
    <property type="entry name" value="GH13_cat_dom"/>
</dbReference>
<accession>A0A0R2HEW4</accession>
<keyword evidence="5" id="KW-1185">Reference proteome</keyword>
<keyword evidence="1" id="KW-0378">Hydrolase</keyword>
<dbReference type="AlphaFoldDB" id="A0A0R2HEW4"/>
<gene>
    <name evidence="4" type="ORF">IV49_GL001240</name>
</gene>
<dbReference type="InterPro" id="IPR017853">
    <property type="entry name" value="GH"/>
</dbReference>
<comment type="caution">
    <text evidence="4">The sequence shown here is derived from an EMBL/GenBank/DDBJ whole genome shotgun (WGS) entry which is preliminary data.</text>
</comment>
<dbReference type="SMART" id="SM00642">
    <property type="entry name" value="Aamy"/>
    <property type="match status" value="1"/>
</dbReference>
<dbReference type="SUPFAM" id="SSF51445">
    <property type="entry name" value="(Trans)glycosidases"/>
    <property type="match status" value="1"/>
</dbReference>
<dbReference type="Proteomes" id="UP000051841">
    <property type="component" value="Unassembled WGS sequence"/>
</dbReference>
<dbReference type="CDD" id="cd11353">
    <property type="entry name" value="AmyAc_euk_bac_CMD_like"/>
    <property type="match status" value="1"/>
</dbReference>
<evidence type="ECO:0000313" key="4">
    <source>
        <dbReference type="EMBL" id="KRN51160.1"/>
    </source>
</evidence>
<dbReference type="InterPro" id="IPR045857">
    <property type="entry name" value="O16G_dom_2"/>
</dbReference>
<organism evidence="4 5">
    <name type="scientific">Kandleria vitulina DSM 20405</name>
    <dbReference type="NCBI Taxonomy" id="1410657"/>
    <lineage>
        <taxon>Bacteria</taxon>
        <taxon>Bacillati</taxon>
        <taxon>Bacillota</taxon>
        <taxon>Erysipelotrichia</taxon>
        <taxon>Erysipelotrichales</taxon>
        <taxon>Coprobacillaceae</taxon>
        <taxon>Kandleria</taxon>
    </lineage>
</organism>
<dbReference type="PATRIC" id="fig|1410657.5.peg.1281"/>
<dbReference type="SUPFAM" id="SSF51011">
    <property type="entry name" value="Glycosyl hydrolase domain"/>
    <property type="match status" value="1"/>
</dbReference>
<proteinExistence type="predicted"/>
<evidence type="ECO:0000256" key="2">
    <source>
        <dbReference type="ARBA" id="ARBA00023295"/>
    </source>
</evidence>
<dbReference type="GO" id="GO:0005975">
    <property type="term" value="P:carbohydrate metabolic process"/>
    <property type="evidence" value="ECO:0007669"/>
    <property type="project" value="InterPro"/>
</dbReference>
<evidence type="ECO:0000259" key="3">
    <source>
        <dbReference type="SMART" id="SM00642"/>
    </source>
</evidence>
<evidence type="ECO:0000256" key="1">
    <source>
        <dbReference type="ARBA" id="ARBA00022801"/>
    </source>
</evidence>
<reference evidence="4 5" key="1">
    <citation type="journal article" date="2015" name="Genome Announc.">
        <title>Expanding the biotechnology potential of lactobacilli through comparative genomics of 213 strains and associated genera.</title>
        <authorList>
            <person name="Sun Z."/>
            <person name="Harris H.M."/>
            <person name="McCann A."/>
            <person name="Guo C."/>
            <person name="Argimon S."/>
            <person name="Zhang W."/>
            <person name="Yang X."/>
            <person name="Jeffery I.B."/>
            <person name="Cooney J.C."/>
            <person name="Kagawa T.F."/>
            <person name="Liu W."/>
            <person name="Song Y."/>
            <person name="Salvetti E."/>
            <person name="Wrobel A."/>
            <person name="Rasinkangas P."/>
            <person name="Parkhill J."/>
            <person name="Rea M.C."/>
            <person name="O'Sullivan O."/>
            <person name="Ritari J."/>
            <person name="Douillard F.P."/>
            <person name="Paul Ross R."/>
            <person name="Yang R."/>
            <person name="Briner A.E."/>
            <person name="Felis G.E."/>
            <person name="de Vos W.M."/>
            <person name="Barrangou R."/>
            <person name="Klaenhammer T.R."/>
            <person name="Caufield P.W."/>
            <person name="Cui Y."/>
            <person name="Zhang H."/>
            <person name="O'Toole P.W."/>
        </authorList>
    </citation>
    <scope>NUCLEOTIDE SEQUENCE [LARGE SCALE GENOMIC DNA]</scope>
    <source>
        <strain evidence="4 5">DSM 20405</strain>
    </source>
</reference>
<dbReference type="Gene3D" id="2.60.40.1180">
    <property type="entry name" value="Golgi alpha-mannosidase II"/>
    <property type="match status" value="1"/>
</dbReference>
<dbReference type="PANTHER" id="PTHR10357">
    <property type="entry name" value="ALPHA-AMYLASE FAMILY MEMBER"/>
    <property type="match status" value="1"/>
</dbReference>
<dbReference type="Gene3D" id="3.90.400.10">
    <property type="entry name" value="Oligo-1,6-glucosidase, Domain 2"/>
    <property type="match status" value="1"/>
</dbReference>
<feature type="domain" description="Glycosyl hydrolase family 13 catalytic" evidence="3">
    <location>
        <begin position="35"/>
        <end position="365"/>
    </location>
</feature>
<protein>
    <submittedName>
        <fullName evidence="4">Alpha-amylase 3</fullName>
    </submittedName>
</protein>
<dbReference type="InterPro" id="IPR013780">
    <property type="entry name" value="Glyco_hydro_b"/>
</dbReference>